<feature type="transmembrane region" description="Helical" evidence="3">
    <location>
        <begin position="317"/>
        <end position="341"/>
    </location>
</feature>
<keyword evidence="3" id="KW-1133">Transmembrane helix</keyword>
<keyword evidence="3" id="KW-0812">Transmembrane</keyword>
<dbReference type="InterPro" id="IPR052346">
    <property type="entry name" value="O-mannosyl-transferase_TMTC"/>
</dbReference>
<evidence type="ECO:0000313" key="4">
    <source>
        <dbReference type="EMBL" id="KAF0730612.1"/>
    </source>
</evidence>
<comment type="caution">
    <text evidence="4">The sequence shown here is derived from an EMBL/GenBank/DDBJ whole genome shotgun (WGS) entry which is preliminary data.</text>
</comment>
<feature type="transmembrane region" description="Helical" evidence="3">
    <location>
        <begin position="290"/>
        <end position="310"/>
    </location>
</feature>
<dbReference type="InterPro" id="IPR011990">
    <property type="entry name" value="TPR-like_helical_dom_sf"/>
</dbReference>
<dbReference type="GO" id="GO:0035269">
    <property type="term" value="P:protein O-linked glycosylation via mannose"/>
    <property type="evidence" value="ECO:0007669"/>
    <property type="project" value="TreeGrafter"/>
</dbReference>
<keyword evidence="5" id="KW-1185">Reference proteome</keyword>
<keyword evidence="2" id="KW-0802">TPR repeat</keyword>
<organism evidence="4 5">
    <name type="scientific">Aphanomyces euteiches</name>
    <dbReference type="NCBI Taxonomy" id="100861"/>
    <lineage>
        <taxon>Eukaryota</taxon>
        <taxon>Sar</taxon>
        <taxon>Stramenopiles</taxon>
        <taxon>Oomycota</taxon>
        <taxon>Saprolegniomycetes</taxon>
        <taxon>Saprolegniales</taxon>
        <taxon>Verrucalvaceae</taxon>
        <taxon>Aphanomyces</taxon>
    </lineage>
</organism>
<dbReference type="Gene3D" id="1.25.40.10">
    <property type="entry name" value="Tetratricopeptide repeat domain"/>
    <property type="match status" value="1"/>
</dbReference>
<gene>
    <name evidence="4" type="ORF">Ae201684_012031</name>
</gene>
<feature type="transmembrane region" description="Helical" evidence="3">
    <location>
        <begin position="141"/>
        <end position="159"/>
    </location>
</feature>
<dbReference type="GO" id="GO:0030968">
    <property type="term" value="P:endoplasmic reticulum unfolded protein response"/>
    <property type="evidence" value="ECO:0007669"/>
    <property type="project" value="TreeGrafter"/>
</dbReference>
<accession>A0A6G0WT46</accession>
<dbReference type="Proteomes" id="UP000481153">
    <property type="component" value="Unassembled WGS sequence"/>
</dbReference>
<evidence type="ECO:0000256" key="2">
    <source>
        <dbReference type="ARBA" id="ARBA00022803"/>
    </source>
</evidence>
<protein>
    <submittedName>
        <fullName evidence="4">Uncharacterized protein</fullName>
    </submittedName>
</protein>
<feature type="transmembrane region" description="Helical" evidence="3">
    <location>
        <begin position="373"/>
        <end position="393"/>
    </location>
</feature>
<dbReference type="GO" id="GO:0005783">
    <property type="term" value="C:endoplasmic reticulum"/>
    <property type="evidence" value="ECO:0007669"/>
    <property type="project" value="TreeGrafter"/>
</dbReference>
<name>A0A6G0WT46_9STRA</name>
<dbReference type="EMBL" id="VJMJ01000153">
    <property type="protein sequence ID" value="KAF0730612.1"/>
    <property type="molecule type" value="Genomic_DNA"/>
</dbReference>
<evidence type="ECO:0000256" key="1">
    <source>
        <dbReference type="ARBA" id="ARBA00022737"/>
    </source>
</evidence>
<dbReference type="Pfam" id="PF14559">
    <property type="entry name" value="TPR_19"/>
    <property type="match status" value="1"/>
</dbReference>
<dbReference type="VEuPathDB" id="FungiDB:AeMF1_009646"/>
<keyword evidence="3" id="KW-0472">Membrane</keyword>
<dbReference type="GO" id="GO:0000030">
    <property type="term" value="F:mannosyltransferase activity"/>
    <property type="evidence" value="ECO:0007669"/>
    <property type="project" value="TreeGrafter"/>
</dbReference>
<evidence type="ECO:0000256" key="3">
    <source>
        <dbReference type="SAM" id="Phobius"/>
    </source>
</evidence>
<reference evidence="4 5" key="1">
    <citation type="submission" date="2019-07" db="EMBL/GenBank/DDBJ databases">
        <title>Genomics analysis of Aphanomyces spp. identifies a new class of oomycete effector associated with host adaptation.</title>
        <authorList>
            <person name="Gaulin E."/>
        </authorList>
    </citation>
    <scope>NUCLEOTIDE SEQUENCE [LARGE SCALE GENOMIC DNA]</scope>
    <source>
        <strain evidence="4 5">ATCC 201684</strain>
    </source>
</reference>
<sequence>MNLVAIFGTAAAAYYVSPFMKGPWMFINTWDDSINFVENTMIQTPLSFASILDMLTVVKINVYEPLAWLLKAIVHSLAGMDSYTVRVVALSLHACNSALVYLTSLTVLNHLGTPDSTGCLLGTLLYAVHPIHVEVIGWPSAQPYALSMLFALLCLLSYLRALSSSSKMQASLFMASSTVFYIFSVLSKSVSILFPVAIFLIDVLLADKAPKLAKFHVAKLGFVVAGVLLMAKTIAANTEGTYHDADVVHLTFSQRCVKAFIVLLWPWRQFLWPAQLRYHYQVSPEDLQVFHPRGLLSIAFVAAITVGGLLRRDKAIVAAWIYSVAMLLPVSGLIPHGLVFLAADRYAYFPTLVFVPLCGAAFSTVTEPSTRRFVALLGCVWALCLAHVSVLQFESWRTAEALYRHGLHQDPTDWAMLDSLQDQLLRMGQFDEAKTYLERALRYSPTEGLKARLQIAKYLMLLQRVDDACAIYHGLLEANPSSAHVNNNVGICHWKMGKLTVARQHFVQALNGSGLTWGDKSPETNIELLDAWDPRTPIQASFMW</sequence>
<proteinExistence type="predicted"/>
<feature type="transmembrane region" description="Helical" evidence="3">
    <location>
        <begin position="179"/>
        <end position="205"/>
    </location>
</feature>
<feature type="transmembrane region" description="Helical" evidence="3">
    <location>
        <begin position="347"/>
        <end position="366"/>
    </location>
</feature>
<dbReference type="PANTHER" id="PTHR44227">
    <property type="match status" value="1"/>
</dbReference>
<evidence type="ECO:0000313" key="5">
    <source>
        <dbReference type="Proteomes" id="UP000481153"/>
    </source>
</evidence>
<dbReference type="AlphaFoldDB" id="A0A6G0WT46"/>
<dbReference type="PANTHER" id="PTHR44227:SF3">
    <property type="entry name" value="PROTEIN O-MANNOSYL-TRANSFERASE TMTC4"/>
    <property type="match status" value="1"/>
</dbReference>
<keyword evidence="1" id="KW-0677">Repeat</keyword>
<dbReference type="SUPFAM" id="SSF48452">
    <property type="entry name" value="TPR-like"/>
    <property type="match status" value="1"/>
</dbReference>